<evidence type="ECO:0000313" key="9">
    <source>
        <dbReference type="EMBL" id="THW89160.1"/>
    </source>
</evidence>
<keyword evidence="2 7" id="KW-0812">Transmembrane</keyword>
<dbReference type="InterPro" id="IPR052337">
    <property type="entry name" value="SAT4-like"/>
</dbReference>
<evidence type="ECO:0000313" key="10">
    <source>
        <dbReference type="Proteomes" id="UP000304928"/>
    </source>
</evidence>
<evidence type="ECO:0000256" key="7">
    <source>
        <dbReference type="SAM" id="Phobius"/>
    </source>
</evidence>
<feature type="transmembrane region" description="Helical" evidence="7">
    <location>
        <begin position="43"/>
        <end position="64"/>
    </location>
</feature>
<feature type="region of interest" description="Disordered" evidence="6">
    <location>
        <begin position="325"/>
        <end position="393"/>
    </location>
</feature>
<feature type="transmembrane region" description="Helical" evidence="7">
    <location>
        <begin position="195"/>
        <end position="212"/>
    </location>
</feature>
<feature type="transmembrane region" description="Helical" evidence="7">
    <location>
        <begin position="163"/>
        <end position="183"/>
    </location>
</feature>
<comment type="caution">
    <text evidence="9">The sequence shown here is derived from an EMBL/GenBank/DDBJ whole genome shotgun (WGS) entry which is preliminary data.</text>
</comment>
<feature type="transmembrane region" description="Helical" evidence="7">
    <location>
        <begin position="12"/>
        <end position="31"/>
    </location>
</feature>
<name>A0A4S9B879_AURPU</name>
<evidence type="ECO:0000256" key="6">
    <source>
        <dbReference type="SAM" id="MobiDB-lite"/>
    </source>
</evidence>
<dbReference type="PANTHER" id="PTHR33048:SF96">
    <property type="entry name" value="INTEGRAL MEMBRANE PROTEIN"/>
    <property type="match status" value="1"/>
</dbReference>
<feature type="transmembrane region" description="Helical" evidence="7">
    <location>
        <begin position="232"/>
        <end position="255"/>
    </location>
</feature>
<dbReference type="Pfam" id="PF20684">
    <property type="entry name" value="Fung_rhodopsin"/>
    <property type="match status" value="1"/>
</dbReference>
<comment type="similarity">
    <text evidence="5">Belongs to the SAT4 family.</text>
</comment>
<evidence type="ECO:0000256" key="1">
    <source>
        <dbReference type="ARBA" id="ARBA00004141"/>
    </source>
</evidence>
<gene>
    <name evidence="9" type="ORF">D6D15_05456</name>
</gene>
<feature type="domain" description="Rhodopsin" evidence="8">
    <location>
        <begin position="27"/>
        <end position="260"/>
    </location>
</feature>
<dbReference type="EMBL" id="QZAR01000087">
    <property type="protein sequence ID" value="THW89160.1"/>
    <property type="molecule type" value="Genomic_DNA"/>
</dbReference>
<reference evidence="9 10" key="1">
    <citation type="submission" date="2018-10" db="EMBL/GenBank/DDBJ databases">
        <title>Fifty Aureobasidium pullulans genomes reveal a recombining polyextremotolerant generalist.</title>
        <authorList>
            <person name="Gostincar C."/>
            <person name="Turk M."/>
            <person name="Zajc J."/>
            <person name="Gunde-Cimerman N."/>
        </authorList>
    </citation>
    <scope>NUCLEOTIDE SEQUENCE [LARGE SCALE GENOMIC DNA]</scope>
    <source>
        <strain evidence="9 10">EXF-10507</strain>
    </source>
</reference>
<dbReference type="GO" id="GO:0016020">
    <property type="term" value="C:membrane"/>
    <property type="evidence" value="ECO:0007669"/>
    <property type="project" value="UniProtKB-SubCell"/>
</dbReference>
<dbReference type="Proteomes" id="UP000304928">
    <property type="component" value="Unassembled WGS sequence"/>
</dbReference>
<evidence type="ECO:0000259" key="8">
    <source>
        <dbReference type="Pfam" id="PF20684"/>
    </source>
</evidence>
<evidence type="ECO:0000256" key="3">
    <source>
        <dbReference type="ARBA" id="ARBA00022989"/>
    </source>
</evidence>
<feature type="transmembrane region" description="Helical" evidence="7">
    <location>
        <begin position="84"/>
        <end position="106"/>
    </location>
</feature>
<feature type="transmembrane region" description="Helical" evidence="7">
    <location>
        <begin position="113"/>
        <end position="135"/>
    </location>
</feature>
<sequence>MGLEGRANTMIGVSSAYLVVAWIAFSLRTVVKGYIMRSFGLDDWLMVITILIFTADSGLLIAIGRNLKDVEVATVYVTYQVFQFAFYTLGNVFLKASLAITFNRILLERWQRIVVQVCVGIHTAFGLATFFFTIFRCGSPTNFYSRYHHSMCVSWDAMQGIQYTNSVINTSADWLLTLLPIFALRAMKMNHQAKISACFILVLGCVSSVMSMPRFGFIQALGGMGSKFWTNAYPVAVLSVAEVGTGIAAACLLTLRPLIRSWRERSDHSSDNPRLDAMEEAEFGEAKAVSVRSISASSVSDGTDSMHKVKSIPAPVVINATEVDITPQPSPVETFVRRRSSCRAPDDATLHEDEDAISLEEVTIQQSEQRQQPEQRQQSQSPELTQRITEDSGVRPWVKPVQIETKKAVRDRKRLTWNDLHAQWNNMHVSRAAYHGPVKEAPKPKRMSLKRLTMLFPNWEVEKE</sequence>
<dbReference type="AlphaFoldDB" id="A0A4S9B879"/>
<comment type="subcellular location">
    <subcellularLocation>
        <location evidence="1">Membrane</location>
        <topology evidence="1">Multi-pass membrane protein</topology>
    </subcellularLocation>
</comment>
<evidence type="ECO:0000256" key="4">
    <source>
        <dbReference type="ARBA" id="ARBA00023136"/>
    </source>
</evidence>
<accession>A0A4S9B879</accession>
<dbReference type="PANTHER" id="PTHR33048">
    <property type="entry name" value="PTH11-LIKE INTEGRAL MEMBRANE PROTEIN (AFU_ORTHOLOGUE AFUA_5G11245)"/>
    <property type="match status" value="1"/>
</dbReference>
<evidence type="ECO:0000256" key="2">
    <source>
        <dbReference type="ARBA" id="ARBA00022692"/>
    </source>
</evidence>
<proteinExistence type="inferred from homology"/>
<feature type="compositionally biased region" description="Low complexity" evidence="6">
    <location>
        <begin position="365"/>
        <end position="383"/>
    </location>
</feature>
<protein>
    <recommendedName>
        <fullName evidence="8">Rhodopsin domain-containing protein</fullName>
    </recommendedName>
</protein>
<evidence type="ECO:0000256" key="5">
    <source>
        <dbReference type="ARBA" id="ARBA00038359"/>
    </source>
</evidence>
<keyword evidence="3 7" id="KW-1133">Transmembrane helix</keyword>
<organism evidence="9 10">
    <name type="scientific">Aureobasidium pullulans</name>
    <name type="common">Black yeast</name>
    <name type="synonym">Pullularia pullulans</name>
    <dbReference type="NCBI Taxonomy" id="5580"/>
    <lineage>
        <taxon>Eukaryota</taxon>
        <taxon>Fungi</taxon>
        <taxon>Dikarya</taxon>
        <taxon>Ascomycota</taxon>
        <taxon>Pezizomycotina</taxon>
        <taxon>Dothideomycetes</taxon>
        <taxon>Dothideomycetidae</taxon>
        <taxon>Dothideales</taxon>
        <taxon>Saccotheciaceae</taxon>
        <taxon>Aureobasidium</taxon>
    </lineage>
</organism>
<keyword evidence="4 7" id="KW-0472">Membrane</keyword>
<dbReference type="InterPro" id="IPR049326">
    <property type="entry name" value="Rhodopsin_dom_fungi"/>
</dbReference>